<sequence length="322" mass="34223">MSLTLIQQHLTEMDFAFQNVVNSFHVSIEARTTNTGPASATLSAFTIDLCGPAGRFGQVHLPAITTHSDGAPIIVTEQLVKILDKAALQAFIQPVIVADRATLVLRNGHTAVKALGVGPKPICYEKDIPMSGMLGPRVSVHDATYSSTPAATDAKASEGEAAEAAAAAPLTVTIHVANPSPMEISFGLCALEIQNETGETFATLQGDLDIRCNRFEATFRGTVNRDVKVGRGGARLVGKRCMGAGWCDETVRQINTPLIGMGKVFEALGIAHEEEEDTIQGKEGGLTTTTEKSAPAANVLEEPLKAASKLWQGRFWRTQVSS</sequence>
<gene>
    <name evidence="1" type="ORF">SLS62_002285</name>
</gene>
<evidence type="ECO:0000313" key="1">
    <source>
        <dbReference type="EMBL" id="KAK7755674.1"/>
    </source>
</evidence>
<reference evidence="1 2" key="1">
    <citation type="submission" date="2024-02" db="EMBL/GenBank/DDBJ databases">
        <title>De novo assembly and annotation of 12 fungi associated with fruit tree decline syndrome in Ontario, Canada.</title>
        <authorList>
            <person name="Sulman M."/>
            <person name="Ellouze W."/>
            <person name="Ilyukhin E."/>
        </authorList>
    </citation>
    <scope>NUCLEOTIDE SEQUENCE [LARGE SCALE GENOMIC DNA]</scope>
    <source>
        <strain evidence="1 2">M11/M66-122</strain>
    </source>
</reference>
<keyword evidence="2" id="KW-1185">Reference proteome</keyword>
<accession>A0AAN9YVA8</accession>
<evidence type="ECO:0000313" key="2">
    <source>
        <dbReference type="Proteomes" id="UP001320420"/>
    </source>
</evidence>
<comment type="caution">
    <text evidence="1">The sequence shown here is derived from an EMBL/GenBank/DDBJ whole genome shotgun (WGS) entry which is preliminary data.</text>
</comment>
<proteinExistence type="predicted"/>
<dbReference type="EMBL" id="JAKJXP020000011">
    <property type="protein sequence ID" value="KAK7755674.1"/>
    <property type="molecule type" value="Genomic_DNA"/>
</dbReference>
<dbReference type="InterPro" id="IPR022185">
    <property type="entry name" value="DUF3712"/>
</dbReference>
<dbReference type="AlphaFoldDB" id="A0AAN9YVA8"/>
<organism evidence="1 2">
    <name type="scientific">Diatrype stigma</name>
    <dbReference type="NCBI Taxonomy" id="117547"/>
    <lineage>
        <taxon>Eukaryota</taxon>
        <taxon>Fungi</taxon>
        <taxon>Dikarya</taxon>
        <taxon>Ascomycota</taxon>
        <taxon>Pezizomycotina</taxon>
        <taxon>Sordariomycetes</taxon>
        <taxon>Xylariomycetidae</taxon>
        <taxon>Xylariales</taxon>
        <taxon>Diatrypaceae</taxon>
        <taxon>Diatrype</taxon>
    </lineage>
</organism>
<protein>
    <submittedName>
        <fullName evidence="1">Uncharacterized protein</fullName>
    </submittedName>
</protein>
<dbReference type="Pfam" id="PF12505">
    <property type="entry name" value="DUF3712"/>
    <property type="match status" value="1"/>
</dbReference>
<name>A0AAN9YVA8_9PEZI</name>
<dbReference type="Proteomes" id="UP001320420">
    <property type="component" value="Unassembled WGS sequence"/>
</dbReference>